<comment type="caution">
    <text evidence="2">The sequence shown here is derived from an EMBL/GenBank/DDBJ whole genome shotgun (WGS) entry which is preliminary data.</text>
</comment>
<feature type="signal peptide" evidence="1">
    <location>
        <begin position="1"/>
        <end position="23"/>
    </location>
</feature>
<proteinExistence type="predicted"/>
<keyword evidence="3" id="KW-1185">Reference proteome</keyword>
<organism evidence="2 3">
    <name type="scientific">Exilibacterium tricleocarpae</name>
    <dbReference type="NCBI Taxonomy" id="2591008"/>
    <lineage>
        <taxon>Bacteria</taxon>
        <taxon>Pseudomonadati</taxon>
        <taxon>Pseudomonadota</taxon>
        <taxon>Gammaproteobacteria</taxon>
        <taxon>Cellvibrionales</taxon>
        <taxon>Cellvibrionaceae</taxon>
        <taxon>Exilibacterium</taxon>
    </lineage>
</organism>
<dbReference type="AlphaFoldDB" id="A0A545TFU2"/>
<name>A0A545TFU2_9GAMM</name>
<accession>A0A545TFU2</accession>
<protein>
    <submittedName>
        <fullName evidence="2">Lipocalin family protein</fullName>
    </submittedName>
</protein>
<keyword evidence="1" id="KW-0732">Signal</keyword>
<dbReference type="Proteomes" id="UP000319732">
    <property type="component" value="Unassembled WGS sequence"/>
</dbReference>
<sequence>MRITITVLLLAPLLALIGCTTQAPLKVDDRQATALLVGHWSRAPAHWTFTGDGEGVYETLTGTDHAPFAHEFRWRVENAVLHIEYEAPIEKGKNRRYRYNIQELTEGKLVLQSQQEDRPLVLINDSF</sequence>
<evidence type="ECO:0000256" key="1">
    <source>
        <dbReference type="SAM" id="SignalP"/>
    </source>
</evidence>
<dbReference type="EMBL" id="VHSG01000015">
    <property type="protein sequence ID" value="TQV76068.1"/>
    <property type="molecule type" value="Genomic_DNA"/>
</dbReference>
<gene>
    <name evidence="2" type="ORF">FKG94_15780</name>
</gene>
<feature type="chain" id="PRO_5022229153" evidence="1">
    <location>
        <begin position="24"/>
        <end position="127"/>
    </location>
</feature>
<dbReference type="PROSITE" id="PS51257">
    <property type="entry name" value="PROKAR_LIPOPROTEIN"/>
    <property type="match status" value="1"/>
</dbReference>
<reference evidence="2 3" key="1">
    <citation type="submission" date="2019-06" db="EMBL/GenBank/DDBJ databases">
        <title>Whole genome sequence for Cellvibrionaceae sp. R142.</title>
        <authorList>
            <person name="Wang G."/>
        </authorList>
    </citation>
    <scope>NUCLEOTIDE SEQUENCE [LARGE SCALE GENOMIC DNA]</scope>
    <source>
        <strain evidence="2 3">R142</strain>
    </source>
</reference>
<evidence type="ECO:0000313" key="2">
    <source>
        <dbReference type="EMBL" id="TQV76068.1"/>
    </source>
</evidence>
<evidence type="ECO:0000313" key="3">
    <source>
        <dbReference type="Proteomes" id="UP000319732"/>
    </source>
</evidence>
<dbReference type="RefSeq" id="WP_142905277.1">
    <property type="nucleotide sequence ID" value="NZ_ML660095.1"/>
</dbReference>